<sequence length="292" mass="32343">MVNRVVAFAASTVTPMGELLYEDMNPAQAADALDAFLAERGPALERLRLMISGHGLDPEEMLDGSVYSVSPLWAWITAQAGQLGTDPRPLAEDPTRPAWPSWARHGMIVDPHPPAETLALVDGFTSYLAQIITTEVPGTQWVVGEHVIGDYPMINYPLLASDHHQLFLSSMPLYSAYQSAHGRDPMSGTEMLAYVKRTITSLRGEGPVAEAIEEPLVTVVAEVDCFDVGLRPDLAENHPETVEWMIAELEDRDGVVSVHRYGTDALVVDAPQWDEIRLKLWCTLWLQRHLPR</sequence>
<evidence type="ECO:0000313" key="1">
    <source>
        <dbReference type="EMBL" id="GGG68762.1"/>
    </source>
</evidence>
<gene>
    <name evidence="1" type="ORF">GCM10011374_36460</name>
</gene>
<protein>
    <submittedName>
        <fullName evidence="1">Uncharacterized protein</fullName>
    </submittedName>
</protein>
<accession>A0A917LZ96</accession>
<proteinExistence type="predicted"/>
<name>A0A917LZ96_9MICC</name>
<evidence type="ECO:0000313" key="2">
    <source>
        <dbReference type="Proteomes" id="UP000638848"/>
    </source>
</evidence>
<reference evidence="1" key="1">
    <citation type="journal article" date="2014" name="Int. J. Syst. Evol. Microbiol.">
        <title>Complete genome sequence of Corynebacterium casei LMG S-19264T (=DSM 44701T), isolated from a smear-ripened cheese.</title>
        <authorList>
            <consortium name="US DOE Joint Genome Institute (JGI-PGF)"/>
            <person name="Walter F."/>
            <person name="Albersmeier A."/>
            <person name="Kalinowski J."/>
            <person name="Ruckert C."/>
        </authorList>
    </citation>
    <scope>NUCLEOTIDE SEQUENCE</scope>
    <source>
        <strain evidence="1">CGMCC 1.12187</strain>
    </source>
</reference>
<dbReference type="AlphaFoldDB" id="A0A917LZ96"/>
<reference evidence="1" key="2">
    <citation type="submission" date="2020-09" db="EMBL/GenBank/DDBJ databases">
        <authorList>
            <person name="Sun Q."/>
            <person name="Zhou Y."/>
        </authorList>
    </citation>
    <scope>NUCLEOTIDE SEQUENCE</scope>
    <source>
        <strain evidence="1">CGMCC 1.12187</strain>
    </source>
</reference>
<keyword evidence="2" id="KW-1185">Reference proteome</keyword>
<organism evidence="1 2">
    <name type="scientific">Kocuria dechangensis</name>
    <dbReference type="NCBI Taxonomy" id="1176249"/>
    <lineage>
        <taxon>Bacteria</taxon>
        <taxon>Bacillati</taxon>
        <taxon>Actinomycetota</taxon>
        <taxon>Actinomycetes</taxon>
        <taxon>Micrococcales</taxon>
        <taxon>Micrococcaceae</taxon>
        <taxon>Kocuria</taxon>
    </lineage>
</organism>
<comment type="caution">
    <text evidence="1">The sequence shown here is derived from an EMBL/GenBank/DDBJ whole genome shotgun (WGS) entry which is preliminary data.</text>
</comment>
<dbReference type="EMBL" id="BMEQ01000031">
    <property type="protein sequence ID" value="GGG68762.1"/>
    <property type="molecule type" value="Genomic_DNA"/>
</dbReference>
<dbReference type="Proteomes" id="UP000638848">
    <property type="component" value="Unassembled WGS sequence"/>
</dbReference>